<keyword evidence="6 10" id="KW-0010">Activator</keyword>
<dbReference type="FunCoup" id="R7TT08">
    <property type="interactions" value="1909"/>
</dbReference>
<dbReference type="OrthoDB" id="205099at2759"/>
<reference evidence="20" key="3">
    <citation type="submission" date="2015-06" db="UniProtKB">
        <authorList>
            <consortium name="EnsemblMetazoa"/>
        </authorList>
    </citation>
    <scope>IDENTIFICATION</scope>
</reference>
<evidence type="ECO:0000259" key="13">
    <source>
        <dbReference type="Pfam" id="PF22981"/>
    </source>
</evidence>
<reference evidence="21" key="1">
    <citation type="submission" date="2012-12" db="EMBL/GenBank/DDBJ databases">
        <authorList>
            <person name="Hellsten U."/>
            <person name="Grimwood J."/>
            <person name="Chapman J.A."/>
            <person name="Shapiro H."/>
            <person name="Aerts A."/>
            <person name="Otillar R.P."/>
            <person name="Terry A.Y."/>
            <person name="Boore J.L."/>
            <person name="Simakov O."/>
            <person name="Marletaz F."/>
            <person name="Cho S.-J."/>
            <person name="Edsinger-Gonzales E."/>
            <person name="Havlak P."/>
            <person name="Kuo D.-H."/>
            <person name="Larsson T."/>
            <person name="Lv J."/>
            <person name="Arendt D."/>
            <person name="Savage R."/>
            <person name="Osoegawa K."/>
            <person name="de Jong P."/>
            <person name="Lindberg D.R."/>
            <person name="Seaver E.C."/>
            <person name="Weisblat D.A."/>
            <person name="Putnam N.H."/>
            <person name="Grigoriev I.V."/>
            <person name="Rokhsar D.S."/>
        </authorList>
    </citation>
    <scope>NUCLEOTIDE SEQUENCE</scope>
    <source>
        <strain evidence="21">I ESC-2004</strain>
    </source>
</reference>
<dbReference type="EMBL" id="KB309374">
    <property type="protein sequence ID" value="ELT94626.1"/>
    <property type="molecule type" value="Genomic_DNA"/>
</dbReference>
<evidence type="ECO:0000313" key="21">
    <source>
        <dbReference type="Proteomes" id="UP000014760"/>
    </source>
</evidence>
<evidence type="ECO:0000256" key="3">
    <source>
        <dbReference type="ARBA" id="ARBA00019619"/>
    </source>
</evidence>
<comment type="subunit">
    <text evidence="10">Component of the Mediator complex.</text>
</comment>
<dbReference type="OMA" id="KQPAYFI"/>
<dbReference type="Pfam" id="PF25065">
    <property type="entry name" value="RM3_Med14"/>
    <property type="match status" value="1"/>
</dbReference>
<dbReference type="InterPro" id="IPR055107">
    <property type="entry name" value="Med14_RM8"/>
</dbReference>
<evidence type="ECO:0000256" key="2">
    <source>
        <dbReference type="ARBA" id="ARBA00007813"/>
    </source>
</evidence>
<dbReference type="InterPro" id="IPR056878">
    <property type="entry name" value="RM5_Med14"/>
</dbReference>
<reference evidence="19 21" key="2">
    <citation type="journal article" date="2013" name="Nature">
        <title>Insights into bilaterian evolution from three spiralian genomes.</title>
        <authorList>
            <person name="Simakov O."/>
            <person name="Marletaz F."/>
            <person name="Cho S.J."/>
            <person name="Edsinger-Gonzales E."/>
            <person name="Havlak P."/>
            <person name="Hellsten U."/>
            <person name="Kuo D.H."/>
            <person name="Larsson T."/>
            <person name="Lv J."/>
            <person name="Arendt D."/>
            <person name="Savage R."/>
            <person name="Osoegawa K."/>
            <person name="de Jong P."/>
            <person name="Grimwood J."/>
            <person name="Chapman J.A."/>
            <person name="Shapiro H."/>
            <person name="Aerts A."/>
            <person name="Otillar R.P."/>
            <person name="Terry A.Y."/>
            <person name="Boore J.L."/>
            <person name="Grigoriev I.V."/>
            <person name="Lindberg D.R."/>
            <person name="Seaver E.C."/>
            <person name="Weisblat D.A."/>
            <person name="Putnam N.H."/>
            <person name="Rokhsar D.S."/>
        </authorList>
    </citation>
    <scope>NUCLEOTIDE SEQUENCE</scope>
    <source>
        <strain evidence="19 21">I ESC-2004</strain>
    </source>
</reference>
<dbReference type="InterPro" id="IPR055113">
    <property type="entry name" value="Med14_RM2"/>
</dbReference>
<dbReference type="Pfam" id="PF22981">
    <property type="entry name" value="RM2_Med14"/>
    <property type="match status" value="1"/>
</dbReference>
<evidence type="ECO:0000256" key="8">
    <source>
        <dbReference type="ARBA" id="ARBA00023242"/>
    </source>
</evidence>
<dbReference type="Pfam" id="PF25069">
    <property type="entry name" value="Med14_C"/>
    <property type="match status" value="1"/>
</dbReference>
<evidence type="ECO:0000259" key="18">
    <source>
        <dbReference type="Pfam" id="PF25069"/>
    </source>
</evidence>
<proteinExistence type="inferred from homology"/>
<evidence type="ECO:0000256" key="6">
    <source>
        <dbReference type="ARBA" id="ARBA00023159"/>
    </source>
</evidence>
<evidence type="ECO:0000256" key="9">
    <source>
        <dbReference type="ARBA" id="ARBA00032007"/>
    </source>
</evidence>
<dbReference type="Pfam" id="PF22984">
    <property type="entry name" value="RM6_Med14"/>
    <property type="match status" value="1"/>
</dbReference>
<evidence type="ECO:0000259" key="14">
    <source>
        <dbReference type="Pfam" id="PF22983"/>
    </source>
</evidence>
<feature type="domain" description="Mediator of RNA polymerase II transcription subunit 14 RM5" evidence="17">
    <location>
        <begin position="635"/>
        <end position="722"/>
    </location>
</feature>
<keyword evidence="21" id="KW-1185">Reference proteome</keyword>
<protein>
    <recommendedName>
        <fullName evidence="3 10">Mediator of RNA polymerase II transcription subunit 14</fullName>
    </recommendedName>
    <alternativeName>
        <fullName evidence="9 10">Mediator complex subunit 14</fullName>
    </alternativeName>
</protein>
<evidence type="ECO:0000259" key="17">
    <source>
        <dbReference type="Pfam" id="PF25067"/>
    </source>
</evidence>
<evidence type="ECO:0000259" key="16">
    <source>
        <dbReference type="Pfam" id="PF25065"/>
    </source>
</evidence>
<feature type="region of interest" description="Disordered" evidence="11">
    <location>
        <begin position="974"/>
        <end position="1043"/>
    </location>
</feature>
<dbReference type="STRING" id="283909.R7TT08"/>
<dbReference type="Pfam" id="PF25067">
    <property type="entry name" value="RM5_Med14"/>
    <property type="match status" value="1"/>
</dbReference>
<evidence type="ECO:0000256" key="11">
    <source>
        <dbReference type="SAM" id="MobiDB-lite"/>
    </source>
</evidence>
<gene>
    <name evidence="19" type="ORF">CAPTEDRAFT_160067</name>
</gene>
<comment type="similarity">
    <text evidence="2 10">Belongs to the Mediator complex subunit 14 family.</text>
</comment>
<evidence type="ECO:0000256" key="5">
    <source>
        <dbReference type="ARBA" id="ARBA00023015"/>
    </source>
</evidence>
<dbReference type="InterPro" id="IPR055122">
    <property type="entry name" value="Med14_N"/>
</dbReference>
<evidence type="ECO:0000313" key="20">
    <source>
        <dbReference type="EnsemblMetazoa" id="CapteP160067"/>
    </source>
</evidence>
<feature type="domain" description="Mediator of RNA polymerase II transcription subunit 14 RM3" evidence="16">
    <location>
        <begin position="349"/>
        <end position="455"/>
    </location>
</feature>
<evidence type="ECO:0000256" key="4">
    <source>
        <dbReference type="ARBA" id="ARBA00022737"/>
    </source>
</evidence>
<dbReference type="GO" id="GO:0003712">
    <property type="term" value="F:transcription coregulator activity"/>
    <property type="evidence" value="ECO:0007669"/>
    <property type="project" value="UniProtKB-UniRule"/>
</dbReference>
<keyword evidence="5 10" id="KW-0805">Transcription regulation</keyword>
<evidence type="ECO:0000256" key="7">
    <source>
        <dbReference type="ARBA" id="ARBA00023163"/>
    </source>
</evidence>
<evidence type="ECO:0000259" key="12">
    <source>
        <dbReference type="Pfam" id="PF08638"/>
    </source>
</evidence>
<dbReference type="GO" id="GO:0016592">
    <property type="term" value="C:mediator complex"/>
    <property type="evidence" value="ECO:0007669"/>
    <property type="project" value="UniProtKB-UniRule"/>
</dbReference>
<dbReference type="Proteomes" id="UP000014760">
    <property type="component" value="Unassembled WGS sequence"/>
</dbReference>
<comment type="function">
    <text evidence="10">Component of the Mediator complex, a coactivator involved in the regulated transcription of nearly all RNA polymerase II-dependent genes. Mediator functions as a bridge to convey information from gene-specific regulatory proteins to the basal RNA polymerase II transcription machinery. Mediator is recruited to promoters by direct interactions with regulatory proteins and serves as a scaffold for the assembly of a functional preinitiation complex with RNA polymerase II and the general transcription factors.</text>
</comment>
<dbReference type="HOGENOM" id="CLU_001928_0_0_1"/>
<accession>R7TT08</accession>
<dbReference type="Pfam" id="PF22983">
    <property type="entry name" value="RM8_Med14"/>
    <property type="match status" value="1"/>
</dbReference>
<organism evidence="19">
    <name type="scientific">Capitella teleta</name>
    <name type="common">Polychaete worm</name>
    <dbReference type="NCBI Taxonomy" id="283909"/>
    <lineage>
        <taxon>Eukaryota</taxon>
        <taxon>Metazoa</taxon>
        <taxon>Spiralia</taxon>
        <taxon>Lophotrochozoa</taxon>
        <taxon>Annelida</taxon>
        <taxon>Polychaeta</taxon>
        <taxon>Sedentaria</taxon>
        <taxon>Scolecida</taxon>
        <taxon>Capitellidae</taxon>
        <taxon>Capitella</taxon>
    </lineage>
</organism>
<evidence type="ECO:0000313" key="19">
    <source>
        <dbReference type="EMBL" id="ELT94626.1"/>
    </source>
</evidence>
<dbReference type="GO" id="GO:0070847">
    <property type="term" value="C:core mediator complex"/>
    <property type="evidence" value="ECO:0007669"/>
    <property type="project" value="TreeGrafter"/>
</dbReference>
<dbReference type="PANTHER" id="PTHR12809">
    <property type="entry name" value="MEDIATOR COMPLEX SUBUNIT"/>
    <property type="match status" value="1"/>
</dbReference>
<dbReference type="InterPro" id="IPR013947">
    <property type="entry name" value="Mediator_Med14"/>
</dbReference>
<name>R7TT08_CAPTE</name>
<dbReference type="InterPro" id="IPR056877">
    <property type="entry name" value="Med14_C"/>
</dbReference>
<sequence length="1384" mass="154291">MGAGTISLSTLIEYILQRTYQELTILSELLPRKTDMERKIEIVQFASRTRQLFVRLLALVKWANSASKVDKCALISSFLDQQAMLFVDTADMLARMSRETLIHARLPSFSLPCAIDVLTTGTYPRLPACIKERIVPPDPITVEEKRETLSRLDQIIEHRLVTADLPRHMRRPTIANGRVKFIVPHEFMITLTLMGDGVKIPWRLLDIDFLVEDPDTGDGKALVHSLQVMYIHELVQSRLMDNDRPLHDLYNCLHSFCQSLQLEVLFSQTQRLKEQRLSENIRIEEYLAGRSLVISYWRFAHSFLFVTFAIHVDDHEPDKPLQISHFPHIQGSASIKVAMALKSDQLSMEKLLVHTIQMRSLAILEDLKREFKLLVPGPCEVRDLPTVLYVTVVEPCMDSEKLCLTVNMMTGSVLVSVDCHSTEVTNKIQECLNSDRKGLRKLLSEFRLWLGTRRCEHSMQLLQVTSQPTLPLVNLGGHPLEDLGTNVLFVKFPKEAEYYLVRCLDYKFFSLQTTAVSHEQVVDGMGATLSSDVSVPSVTGLTHPLPVHKSTAYLKAGHLMQLDAFACTQGPWAPLFDLEEKELDMLNRKRKVEPAMKRPRGSPYFVSPLVHVLASFEDKIPFIALGNELQNRGLPHQGIQLEAQGAGLALPLLQTPKCPDLNEKSNERMLSDLLSVKFRVQRKGARAWLVEVAFANCPVQSSTPREQGPVHRLYLCYDVQSPDPYPKIIQNFIDDWNALAHLYQAVLEFSEVLKENNNFQGALEIKSHNYKRITMAYGPDKCYSATVQYMTAEKQFRVALGTIGPAPVSNCHTLTLTHLQKDLNASGSLAGLAQTLIDTWSPLTAIGKITVAPQTTKPGQSMPGCAILPQSSRHVRLVFRGLFCLDLHLLSSHVVGIRDGAYSVFDTSKVVDGLLPIPGFKTFLNFYMDDTAKQVQRRSTTEDDNPPSPMGMDSIDSFMAHSTAAVHSPAPLRSIKQQQQDASKMHNPMTPPSNPCTPASPRICQPLPSPAGSNFPLASPPSLQQVITPSPSNVMAPSPGNLPVPSPSFAPTPSPSSLGMQLQSPANTFISPQAGVLSPPSRVLPQRSWAASIPTQLSHDAMHKMFSPAPPPTGSNLLAEQPLATPIERFLGCVFFLRNFKRILSAMDNLSLVPCTEQSVMQFKGESLQHRVFINPTHYQTLHLTCTPLDAFASQWDSEELQYLDKYFEAKVASGFFKVNILTGFSRLLGAPFRLLKDFVQIMRLELVTHNLTVSSTDCFVQVPEANLKWHVQWCLTVPHGISPIAGGNASPAGTIAVVMKAKILFILQLTRNTALGGEPQTIIAPILYDKSNNQTQMMDAWSNNSQAEVAISQMFQRFAEFNSNPASCSIYPAIRELLSNLTF</sequence>
<feature type="domain" description="Mediator of RNA polymerase II transcription subunit 14 RM8" evidence="14">
    <location>
        <begin position="1140"/>
        <end position="1213"/>
    </location>
</feature>
<evidence type="ECO:0000256" key="1">
    <source>
        <dbReference type="ARBA" id="ARBA00004123"/>
    </source>
</evidence>
<feature type="domain" description="Mediator complex subunit MED14 N-terminal" evidence="12">
    <location>
        <begin position="5"/>
        <end position="194"/>
    </location>
</feature>
<dbReference type="PANTHER" id="PTHR12809:SF2">
    <property type="entry name" value="MEDIATOR OF RNA POLYMERASE II TRANSCRIPTION SUBUNIT 14"/>
    <property type="match status" value="1"/>
</dbReference>
<feature type="compositionally biased region" description="Polar residues" evidence="11">
    <location>
        <begin position="1021"/>
        <end position="1035"/>
    </location>
</feature>
<feature type="region of interest" description="Disordered" evidence="11">
    <location>
        <begin position="935"/>
        <end position="955"/>
    </location>
</feature>
<evidence type="ECO:0000256" key="10">
    <source>
        <dbReference type="RuleBase" id="RU365082"/>
    </source>
</evidence>
<feature type="domain" description="Mediator of RNA polymerase II transcription subunit 14 RM2" evidence="13">
    <location>
        <begin position="274"/>
        <end position="346"/>
    </location>
</feature>
<keyword evidence="7 10" id="KW-0804">Transcription</keyword>
<dbReference type="InterPro" id="IPR056879">
    <property type="entry name" value="RM3_Med14"/>
</dbReference>
<keyword evidence="4" id="KW-0677">Repeat</keyword>
<feature type="domain" description="Mediator of RNA polymerase II transcription subunit 14 RM6" evidence="15">
    <location>
        <begin position="760"/>
        <end position="825"/>
    </location>
</feature>
<dbReference type="EMBL" id="AMQN01002504">
    <property type="status" value="NOT_ANNOTATED_CDS"/>
    <property type="molecule type" value="Genomic_DNA"/>
</dbReference>
<dbReference type="GO" id="GO:0006357">
    <property type="term" value="P:regulation of transcription by RNA polymerase II"/>
    <property type="evidence" value="ECO:0007669"/>
    <property type="project" value="InterPro"/>
</dbReference>
<evidence type="ECO:0000259" key="15">
    <source>
        <dbReference type="Pfam" id="PF22984"/>
    </source>
</evidence>
<dbReference type="EnsemblMetazoa" id="CapteT160067">
    <property type="protein sequence ID" value="CapteP160067"/>
    <property type="gene ID" value="CapteG160067"/>
</dbReference>
<dbReference type="Pfam" id="PF08638">
    <property type="entry name" value="Med14"/>
    <property type="match status" value="1"/>
</dbReference>
<comment type="subcellular location">
    <subcellularLocation>
        <location evidence="1 10">Nucleus</location>
    </subcellularLocation>
</comment>
<feature type="domain" description="Mediator of RNA polymerase II transcription subunit 14 C-terminal" evidence="18">
    <location>
        <begin position="1229"/>
        <end position="1383"/>
    </location>
</feature>
<keyword evidence="8 10" id="KW-0539">Nucleus</keyword>
<dbReference type="InterPro" id="IPR055114">
    <property type="entry name" value="Med14_RM6"/>
</dbReference>